<dbReference type="Proteomes" id="UP000681967">
    <property type="component" value="Unassembled WGS sequence"/>
</dbReference>
<keyword evidence="1" id="KW-0812">Transmembrane</keyword>
<keyword evidence="1" id="KW-1133">Transmembrane helix</keyword>
<sequence length="45" mass="5011">LETQIPLTVERSSQHWIWLIGLSITAGVILLIILVGVLWCVSIIL</sequence>
<dbReference type="AlphaFoldDB" id="A0A8S3ESM0"/>
<feature type="transmembrane region" description="Helical" evidence="1">
    <location>
        <begin position="16"/>
        <end position="41"/>
    </location>
</feature>
<evidence type="ECO:0000256" key="1">
    <source>
        <dbReference type="SAM" id="Phobius"/>
    </source>
</evidence>
<keyword evidence="1" id="KW-0472">Membrane</keyword>
<gene>
    <name evidence="2" type="ORF">BYL167_LOCUS62192</name>
</gene>
<protein>
    <submittedName>
        <fullName evidence="2">Uncharacterized protein</fullName>
    </submittedName>
</protein>
<dbReference type="EMBL" id="CAJOBH010234143">
    <property type="protein sequence ID" value="CAF5083227.1"/>
    <property type="molecule type" value="Genomic_DNA"/>
</dbReference>
<feature type="non-terminal residue" evidence="2">
    <location>
        <position position="1"/>
    </location>
</feature>
<comment type="caution">
    <text evidence="2">The sequence shown here is derived from an EMBL/GenBank/DDBJ whole genome shotgun (WGS) entry which is preliminary data.</text>
</comment>
<evidence type="ECO:0000313" key="3">
    <source>
        <dbReference type="Proteomes" id="UP000681967"/>
    </source>
</evidence>
<organism evidence="2 3">
    <name type="scientific">Rotaria magnacalcarata</name>
    <dbReference type="NCBI Taxonomy" id="392030"/>
    <lineage>
        <taxon>Eukaryota</taxon>
        <taxon>Metazoa</taxon>
        <taxon>Spiralia</taxon>
        <taxon>Gnathifera</taxon>
        <taxon>Rotifera</taxon>
        <taxon>Eurotatoria</taxon>
        <taxon>Bdelloidea</taxon>
        <taxon>Philodinida</taxon>
        <taxon>Philodinidae</taxon>
        <taxon>Rotaria</taxon>
    </lineage>
</organism>
<proteinExistence type="predicted"/>
<reference evidence="2" key="1">
    <citation type="submission" date="2021-02" db="EMBL/GenBank/DDBJ databases">
        <authorList>
            <person name="Nowell W R."/>
        </authorList>
    </citation>
    <scope>NUCLEOTIDE SEQUENCE</scope>
</reference>
<name>A0A8S3ESM0_9BILA</name>
<evidence type="ECO:0000313" key="2">
    <source>
        <dbReference type="EMBL" id="CAF5083227.1"/>
    </source>
</evidence>
<accession>A0A8S3ESM0</accession>